<dbReference type="InterPro" id="IPR029060">
    <property type="entry name" value="PIN-like_dom_sf"/>
</dbReference>
<name>A0A7S8FI46_9BACT</name>
<dbReference type="KEGG" id="nkf:Nkreftii_004183"/>
<keyword evidence="1" id="KW-0460">Magnesium</keyword>
<dbReference type="InterPro" id="IPR044153">
    <property type="entry name" value="PIN_Pae0151-like"/>
</dbReference>
<dbReference type="PANTHER" id="PTHR35901:SF1">
    <property type="entry name" value="EXONUCLEASE VAPC9"/>
    <property type="match status" value="1"/>
</dbReference>
<gene>
    <name evidence="3" type="ORF">Nkreftii_004183</name>
</gene>
<feature type="domain" description="PIN" evidence="2">
    <location>
        <begin position="2"/>
        <end position="118"/>
    </location>
</feature>
<dbReference type="AlphaFoldDB" id="A0A7S8FI46"/>
<accession>A0A7S8FI46</accession>
<protein>
    <submittedName>
        <fullName evidence="3">Ribonuclease VapC</fullName>
        <ecNumber evidence="3">3.1.-.-</ecNumber>
    </submittedName>
</protein>
<keyword evidence="3" id="KW-0378">Hydrolase</keyword>
<evidence type="ECO:0000313" key="4">
    <source>
        <dbReference type="Proteomes" id="UP000593737"/>
    </source>
</evidence>
<dbReference type="Pfam" id="PF01850">
    <property type="entry name" value="PIN"/>
    <property type="match status" value="1"/>
</dbReference>
<proteinExistence type="predicted"/>
<dbReference type="GO" id="GO:0016787">
    <property type="term" value="F:hydrolase activity"/>
    <property type="evidence" value="ECO:0007669"/>
    <property type="project" value="UniProtKB-KW"/>
</dbReference>
<sequence>MIVADTNLLIYLYVQGEKTEESEAVLRRDAMWTVPLLWRSEFRNALIGLVRKELVALDKALSMVEEAKRWLARREYSVISRHFLTLAEQSGRSSHDCEFVALAQDLGVPLVTNDQQILKAFPSIAVSPSAYAGRA</sequence>
<dbReference type="Proteomes" id="UP000593737">
    <property type="component" value="Chromosome"/>
</dbReference>
<dbReference type="EC" id="3.1.-.-" evidence="3"/>
<dbReference type="CDD" id="cd09873">
    <property type="entry name" value="PIN_Pae0151-like"/>
    <property type="match status" value="1"/>
</dbReference>
<dbReference type="InterPro" id="IPR002716">
    <property type="entry name" value="PIN_dom"/>
</dbReference>
<dbReference type="SUPFAM" id="SSF88723">
    <property type="entry name" value="PIN domain-like"/>
    <property type="match status" value="1"/>
</dbReference>
<dbReference type="InterPro" id="IPR051619">
    <property type="entry name" value="TypeII_TA_RNase_PINc/VapC"/>
</dbReference>
<reference evidence="3 4" key="1">
    <citation type="journal article" date="2020" name="ISME J.">
        <title>Enrichment and physiological characterization of a novel comammox Nitrospira indicates ammonium inhibition of complete nitrification.</title>
        <authorList>
            <person name="Sakoula D."/>
            <person name="Koch H."/>
            <person name="Frank J."/>
            <person name="Jetten M.S.M."/>
            <person name="van Kessel M.A.H.J."/>
            <person name="Lucker S."/>
        </authorList>
    </citation>
    <scope>NUCLEOTIDE SEQUENCE [LARGE SCALE GENOMIC DNA]</scope>
    <source>
        <strain evidence="3">Comreactor17</strain>
    </source>
</reference>
<dbReference type="Gene3D" id="3.40.50.1010">
    <property type="entry name" value="5'-nuclease"/>
    <property type="match status" value="1"/>
</dbReference>
<organism evidence="3 4">
    <name type="scientific">Candidatus Nitrospira kreftii</name>
    <dbReference type="NCBI Taxonomy" id="2652173"/>
    <lineage>
        <taxon>Bacteria</taxon>
        <taxon>Pseudomonadati</taxon>
        <taxon>Nitrospirota</taxon>
        <taxon>Nitrospiria</taxon>
        <taxon>Nitrospirales</taxon>
        <taxon>Nitrospiraceae</taxon>
        <taxon>Nitrospira</taxon>
    </lineage>
</organism>
<dbReference type="PANTHER" id="PTHR35901">
    <property type="entry name" value="RIBONUCLEASE VAPC3"/>
    <property type="match status" value="1"/>
</dbReference>
<evidence type="ECO:0000313" key="3">
    <source>
        <dbReference type="EMBL" id="QPD06409.1"/>
    </source>
</evidence>
<evidence type="ECO:0000256" key="1">
    <source>
        <dbReference type="ARBA" id="ARBA00022842"/>
    </source>
</evidence>
<evidence type="ECO:0000259" key="2">
    <source>
        <dbReference type="Pfam" id="PF01850"/>
    </source>
</evidence>
<dbReference type="EMBL" id="CP047423">
    <property type="protein sequence ID" value="QPD06409.1"/>
    <property type="molecule type" value="Genomic_DNA"/>
</dbReference>